<evidence type="ECO:0000256" key="2">
    <source>
        <dbReference type="SAM" id="SignalP"/>
    </source>
</evidence>
<keyword evidence="2" id="KW-0732">Signal</keyword>
<dbReference type="AlphaFoldDB" id="A0A077AXU9"/>
<sequence length="358" mass="38878">MSKASVILALLTTAAMASPTAVKQPEVLPLGTAATYTSKEDKAILDNAKTAPTEADKSKETINDAKTSLEQSAKPDEQKADSTKVASIAIDGTVKMTEEKAASDDKDFEAKALEVGESSHHGEMKVAEAVTSSSLSPAQQADIEKIMINLIEKNPEILVKAIQNYSEQQQKEMLKKEAEKMSKFKDDLLIDNTAIIGGNPNGAVKLVVFADPNCPHCRHFEANLSEIKGLYSNLKIYLRPWPIMGKESADVVTGLMAAAKQGYDKYDSIAMRIASSNEKMDKPKFLKLSKELGLDTKKLQKAMDSEEVRKEIKSNHELAVKIGLDATPTIVMFDAEGAHIIIPGDKESLKKSLTDAKA</sequence>
<feature type="signal peptide" evidence="2">
    <location>
        <begin position="1"/>
        <end position="17"/>
    </location>
</feature>
<dbReference type="PANTHER" id="PTHR35272">
    <property type="entry name" value="THIOL:DISULFIDE INTERCHANGE PROTEIN DSBC-RELATED"/>
    <property type="match status" value="1"/>
</dbReference>
<feature type="region of interest" description="Disordered" evidence="1">
    <location>
        <begin position="41"/>
        <end position="62"/>
    </location>
</feature>
<organism evidence="4 5">
    <name type="scientific">Candidatus Odyssella acanthamoebae</name>
    <dbReference type="NCBI Taxonomy" id="91604"/>
    <lineage>
        <taxon>Bacteria</taxon>
        <taxon>Pseudomonadati</taxon>
        <taxon>Pseudomonadota</taxon>
        <taxon>Alphaproteobacteria</taxon>
        <taxon>Holosporales</taxon>
        <taxon>Candidatus Paracaedibacteraceae</taxon>
        <taxon>Candidatus Odyssella</taxon>
    </lineage>
</organism>
<evidence type="ECO:0000313" key="5">
    <source>
        <dbReference type="Proteomes" id="UP000028926"/>
    </source>
</evidence>
<proteinExistence type="predicted"/>
<dbReference type="EMBL" id="CP008941">
    <property type="protein sequence ID" value="AIK96839.1"/>
    <property type="molecule type" value="Genomic_DNA"/>
</dbReference>
<dbReference type="STRING" id="91604.ID47_09000"/>
<feature type="domain" description="Thioredoxin-like fold" evidence="3">
    <location>
        <begin position="193"/>
        <end position="332"/>
    </location>
</feature>
<reference evidence="4 5" key="1">
    <citation type="submission" date="2014-07" db="EMBL/GenBank/DDBJ databases">
        <title>Comparative genomic insights into amoeba endosymbionts belonging to the families of Holosporaceae and Candidatus Midichloriaceae within Rickettsiales.</title>
        <authorList>
            <person name="Wang Z."/>
            <person name="Wu M."/>
        </authorList>
    </citation>
    <scope>NUCLEOTIDE SEQUENCE [LARGE SCALE GENOMIC DNA]</scope>
    <source>
        <strain evidence="4">PRA3</strain>
    </source>
</reference>
<dbReference type="InterPro" id="IPR012336">
    <property type="entry name" value="Thioredoxin-like_fold"/>
</dbReference>
<dbReference type="eggNOG" id="COG1651">
    <property type="taxonomic scope" value="Bacteria"/>
</dbReference>
<evidence type="ECO:0000313" key="4">
    <source>
        <dbReference type="EMBL" id="AIK96839.1"/>
    </source>
</evidence>
<dbReference type="KEGG" id="paca:ID47_09000"/>
<dbReference type="Gene3D" id="3.40.30.10">
    <property type="entry name" value="Glutaredoxin"/>
    <property type="match status" value="1"/>
</dbReference>
<dbReference type="InterPro" id="IPR036249">
    <property type="entry name" value="Thioredoxin-like_sf"/>
</dbReference>
<evidence type="ECO:0000259" key="3">
    <source>
        <dbReference type="Pfam" id="PF13462"/>
    </source>
</evidence>
<feature type="chain" id="PRO_5001717091" description="Thioredoxin-like fold domain-containing protein" evidence="2">
    <location>
        <begin position="18"/>
        <end position="358"/>
    </location>
</feature>
<dbReference type="PANTHER" id="PTHR35272:SF3">
    <property type="entry name" value="THIOL:DISULFIDE INTERCHANGE PROTEIN DSBC"/>
    <property type="match status" value="1"/>
</dbReference>
<dbReference type="Pfam" id="PF13462">
    <property type="entry name" value="Thioredoxin_4"/>
    <property type="match status" value="1"/>
</dbReference>
<gene>
    <name evidence="4" type="ORF">ID47_09000</name>
</gene>
<evidence type="ECO:0000256" key="1">
    <source>
        <dbReference type="SAM" id="MobiDB-lite"/>
    </source>
</evidence>
<dbReference type="HOGENOM" id="CLU_773136_0_0_5"/>
<dbReference type="OrthoDB" id="9780147at2"/>
<dbReference type="InterPro" id="IPR051470">
    <property type="entry name" value="Thiol:disulfide_interchange"/>
</dbReference>
<name>A0A077AXU9_9PROT</name>
<dbReference type="SUPFAM" id="SSF52833">
    <property type="entry name" value="Thioredoxin-like"/>
    <property type="match status" value="1"/>
</dbReference>
<dbReference type="RefSeq" id="WP_038465579.1">
    <property type="nucleotide sequence ID" value="NZ_CP008941.1"/>
</dbReference>
<dbReference type="Proteomes" id="UP000028926">
    <property type="component" value="Chromosome"/>
</dbReference>
<keyword evidence="5" id="KW-1185">Reference proteome</keyword>
<accession>A0A077AXU9</accession>
<protein>
    <recommendedName>
        <fullName evidence="3">Thioredoxin-like fold domain-containing protein</fullName>
    </recommendedName>
</protein>